<dbReference type="SUPFAM" id="SSF51161">
    <property type="entry name" value="Trimeric LpxA-like enzymes"/>
    <property type="match status" value="1"/>
</dbReference>
<organism evidence="3 4">
    <name type="scientific">Geothermobacter hydrogeniphilus</name>
    <dbReference type="NCBI Taxonomy" id="1969733"/>
    <lineage>
        <taxon>Bacteria</taxon>
        <taxon>Pseudomonadati</taxon>
        <taxon>Thermodesulfobacteriota</taxon>
        <taxon>Desulfuromonadia</taxon>
        <taxon>Desulfuromonadales</taxon>
        <taxon>Geothermobacteraceae</taxon>
        <taxon>Geothermobacter</taxon>
    </lineage>
</organism>
<gene>
    <name evidence="3" type="ORF">B5V00_14105</name>
</gene>
<dbReference type="AlphaFoldDB" id="A0A1X0XWA9"/>
<dbReference type="OrthoDB" id="9815592at2"/>
<keyword evidence="4" id="KW-1185">Reference proteome</keyword>
<evidence type="ECO:0000259" key="2">
    <source>
        <dbReference type="Pfam" id="PF25087"/>
    </source>
</evidence>
<dbReference type="Pfam" id="PF25087">
    <property type="entry name" value="GMPPB_C"/>
    <property type="match status" value="1"/>
</dbReference>
<dbReference type="InterPro" id="IPR056729">
    <property type="entry name" value="GMPPB_C"/>
</dbReference>
<evidence type="ECO:0000313" key="4">
    <source>
        <dbReference type="Proteomes" id="UP000193136"/>
    </source>
</evidence>
<dbReference type="Proteomes" id="UP000193136">
    <property type="component" value="Unassembled WGS sequence"/>
</dbReference>
<comment type="similarity">
    <text evidence="1">Belongs to the transferase hexapeptide repeat family.</text>
</comment>
<feature type="domain" description="Mannose-1-phosphate guanyltransferase C-terminal" evidence="2">
    <location>
        <begin position="127"/>
        <end position="212"/>
    </location>
</feature>
<dbReference type="EMBL" id="NAAD01000021">
    <property type="protein sequence ID" value="ORJ57146.1"/>
    <property type="molecule type" value="Genomic_DNA"/>
</dbReference>
<dbReference type="PANTHER" id="PTHR43300">
    <property type="entry name" value="ACETYLTRANSFERASE"/>
    <property type="match status" value="1"/>
</dbReference>
<evidence type="ECO:0000256" key="1">
    <source>
        <dbReference type="ARBA" id="ARBA00007274"/>
    </source>
</evidence>
<name>A0A1X0XWA9_9BACT</name>
<dbReference type="STRING" id="1969733.B5V00_14105"/>
<dbReference type="Gene3D" id="2.160.10.10">
    <property type="entry name" value="Hexapeptide repeat proteins"/>
    <property type="match status" value="1"/>
</dbReference>
<reference evidence="3 4" key="1">
    <citation type="submission" date="2017-03" db="EMBL/GenBank/DDBJ databases">
        <title>Genome sequence of Geothermobacter sp. EPR-M, Deep-Sea Iron Reducer.</title>
        <authorList>
            <person name="Tully B."/>
            <person name="Savalia P."/>
            <person name="Abuyen K."/>
            <person name="Baughan C."/>
            <person name="Romero E."/>
            <person name="Ronkowski C."/>
            <person name="Torres B."/>
            <person name="Tremblay J."/>
            <person name="Trujillo A."/>
            <person name="Tyler M."/>
            <person name="Perez-Rodriguez I."/>
            <person name="Amend J."/>
        </authorList>
    </citation>
    <scope>NUCLEOTIDE SEQUENCE [LARGE SCALE GENOMIC DNA]</scope>
    <source>
        <strain evidence="3 4">EPR-M</strain>
    </source>
</reference>
<evidence type="ECO:0000313" key="3">
    <source>
        <dbReference type="EMBL" id="ORJ57146.1"/>
    </source>
</evidence>
<accession>A0A1X0XWA9</accession>
<comment type="caution">
    <text evidence="3">The sequence shown here is derived from an EMBL/GenBank/DDBJ whole genome shotgun (WGS) entry which is preliminary data.</text>
</comment>
<protein>
    <recommendedName>
        <fullName evidence="2">Mannose-1-phosphate guanyltransferase C-terminal domain-containing protein</fullName>
    </recommendedName>
</protein>
<dbReference type="PANTHER" id="PTHR43300:SF7">
    <property type="entry name" value="UDP-N-ACETYLBACILLOSAMINE N-ACETYLTRANSFERASE"/>
    <property type="match status" value="1"/>
</dbReference>
<dbReference type="InterPro" id="IPR050179">
    <property type="entry name" value="Trans_hexapeptide_repeat"/>
</dbReference>
<dbReference type="InterPro" id="IPR011004">
    <property type="entry name" value="Trimer_LpxA-like_sf"/>
</dbReference>
<sequence length="253" mass="26864">MPAAPQPAARKRPLRQDAGMKPHVMFGVHPLFGDYVDAIHTNGGYLARVIQNVEEPQRPQGERFADGLARYHTWLKANGHTTAVRVERLDRYRPDLAETPLLGFRGLKVLPLVNRLREEFGLHFPPLIHPAAAVSPMAVVEEGVFIGAGVVIAPHARIGAFSLVNRGATIGHDAVVEEGVVVGPSCSTGSAVRLRAGAVLGIGCTVIERLEIGEGSYVAAGAVVLHDVAPNRLVAGIPAREKKVLGNTGGEST</sequence>
<proteinExistence type="inferred from homology"/>